<protein>
    <submittedName>
        <fullName evidence="3">Response regulator</fullName>
    </submittedName>
</protein>
<dbReference type="SUPFAM" id="SSF52172">
    <property type="entry name" value="CheY-like"/>
    <property type="match status" value="1"/>
</dbReference>
<dbReference type="PROSITE" id="PS50110">
    <property type="entry name" value="RESPONSE_REGULATORY"/>
    <property type="match status" value="1"/>
</dbReference>
<sequence length="146" mass="16375">MDELEVVEILLVEDSEEDAELTIRALKKNNLGNKLVWVKDGVAALNFIFCTGEYASRNKGDPKLILLDIKMPKMDGVEVLKRFKADDRSKTIPVVMLTSSAEGRDVTDCYKLGVNSYLIKPVDFDAFMSVVAQVGLYWTVMNKVPK</sequence>
<dbReference type="Gene3D" id="3.40.50.2300">
    <property type="match status" value="1"/>
</dbReference>
<organism evidence="3 4">
    <name type="scientific">Undibacterium hunanense</name>
    <dbReference type="NCBI Taxonomy" id="2762292"/>
    <lineage>
        <taxon>Bacteria</taxon>
        <taxon>Pseudomonadati</taxon>
        <taxon>Pseudomonadota</taxon>
        <taxon>Betaproteobacteria</taxon>
        <taxon>Burkholderiales</taxon>
        <taxon>Oxalobacteraceae</taxon>
        <taxon>Undibacterium</taxon>
    </lineage>
</organism>
<evidence type="ECO:0000313" key="4">
    <source>
        <dbReference type="Proteomes" id="UP000650424"/>
    </source>
</evidence>
<dbReference type="InterPro" id="IPR001789">
    <property type="entry name" value="Sig_transdc_resp-reg_receiver"/>
</dbReference>
<name>A0ABR6ZRA0_9BURK</name>
<dbReference type="SMART" id="SM00448">
    <property type="entry name" value="REC"/>
    <property type="match status" value="1"/>
</dbReference>
<evidence type="ECO:0000256" key="1">
    <source>
        <dbReference type="PROSITE-ProRule" id="PRU00169"/>
    </source>
</evidence>
<evidence type="ECO:0000313" key="3">
    <source>
        <dbReference type="EMBL" id="MBC3918409.1"/>
    </source>
</evidence>
<dbReference type="Proteomes" id="UP000650424">
    <property type="component" value="Unassembled WGS sequence"/>
</dbReference>
<dbReference type="EMBL" id="JACOGF010000006">
    <property type="protein sequence ID" value="MBC3918409.1"/>
    <property type="molecule type" value="Genomic_DNA"/>
</dbReference>
<dbReference type="InterPro" id="IPR011006">
    <property type="entry name" value="CheY-like_superfamily"/>
</dbReference>
<feature type="domain" description="Response regulatory" evidence="2">
    <location>
        <begin position="8"/>
        <end position="135"/>
    </location>
</feature>
<keyword evidence="4" id="KW-1185">Reference proteome</keyword>
<keyword evidence="1" id="KW-0597">Phosphoprotein</keyword>
<reference evidence="3 4" key="1">
    <citation type="submission" date="2020-08" db="EMBL/GenBank/DDBJ databases">
        <title>Novel species isolated from subtropical streams in China.</title>
        <authorList>
            <person name="Lu H."/>
        </authorList>
    </citation>
    <scope>NUCLEOTIDE SEQUENCE [LARGE SCALE GENOMIC DNA]</scope>
    <source>
        <strain evidence="3 4">CY18W</strain>
    </source>
</reference>
<dbReference type="Pfam" id="PF00072">
    <property type="entry name" value="Response_reg"/>
    <property type="match status" value="1"/>
</dbReference>
<evidence type="ECO:0000259" key="2">
    <source>
        <dbReference type="PROSITE" id="PS50110"/>
    </source>
</evidence>
<dbReference type="CDD" id="cd17557">
    <property type="entry name" value="REC_Rcp-like"/>
    <property type="match status" value="1"/>
</dbReference>
<dbReference type="PANTHER" id="PTHR44520:SF1">
    <property type="entry name" value="TWO-COMPONENT SYSTEM REGULATORY PROTEIN"/>
    <property type="match status" value="1"/>
</dbReference>
<comment type="caution">
    <text evidence="3">The sequence shown here is derived from an EMBL/GenBank/DDBJ whole genome shotgun (WGS) entry which is preliminary data.</text>
</comment>
<dbReference type="InterPro" id="IPR052893">
    <property type="entry name" value="TCS_response_regulator"/>
</dbReference>
<dbReference type="RefSeq" id="WP_186947680.1">
    <property type="nucleotide sequence ID" value="NZ_JACOGF010000006.1"/>
</dbReference>
<gene>
    <name evidence="3" type="ORF">H8L32_13030</name>
</gene>
<feature type="modified residue" description="4-aspartylphosphate" evidence="1">
    <location>
        <position position="68"/>
    </location>
</feature>
<proteinExistence type="predicted"/>
<accession>A0ABR6ZRA0</accession>
<dbReference type="PANTHER" id="PTHR44520">
    <property type="entry name" value="RESPONSE REGULATOR RCP1-RELATED"/>
    <property type="match status" value="1"/>
</dbReference>